<dbReference type="EMBL" id="CATNWA010021587">
    <property type="protein sequence ID" value="CAI9623201.1"/>
    <property type="molecule type" value="Genomic_DNA"/>
</dbReference>
<name>A0ABN9HN25_9NEOB</name>
<feature type="region of interest" description="Disordered" evidence="1">
    <location>
        <begin position="1"/>
        <end position="37"/>
    </location>
</feature>
<evidence type="ECO:0000313" key="2">
    <source>
        <dbReference type="EMBL" id="CAI9623201.1"/>
    </source>
</evidence>
<accession>A0ABN9HN25</accession>
<keyword evidence="3" id="KW-1185">Reference proteome</keyword>
<comment type="caution">
    <text evidence="2">The sequence shown here is derived from an EMBL/GenBank/DDBJ whole genome shotgun (WGS) entry which is preliminary data.</text>
</comment>
<evidence type="ECO:0000256" key="1">
    <source>
        <dbReference type="SAM" id="MobiDB-lite"/>
    </source>
</evidence>
<protein>
    <submittedName>
        <fullName evidence="2">Uncharacterized protein</fullName>
    </submittedName>
</protein>
<proteinExistence type="predicted"/>
<dbReference type="Proteomes" id="UP001162483">
    <property type="component" value="Unassembled WGS sequence"/>
</dbReference>
<organism evidence="2 3">
    <name type="scientific">Staurois parvus</name>
    <dbReference type="NCBI Taxonomy" id="386267"/>
    <lineage>
        <taxon>Eukaryota</taxon>
        <taxon>Metazoa</taxon>
        <taxon>Chordata</taxon>
        <taxon>Craniata</taxon>
        <taxon>Vertebrata</taxon>
        <taxon>Euteleostomi</taxon>
        <taxon>Amphibia</taxon>
        <taxon>Batrachia</taxon>
        <taxon>Anura</taxon>
        <taxon>Neobatrachia</taxon>
        <taxon>Ranoidea</taxon>
        <taxon>Ranidae</taxon>
        <taxon>Staurois</taxon>
    </lineage>
</organism>
<reference evidence="2" key="1">
    <citation type="submission" date="2023-05" db="EMBL/GenBank/DDBJ databases">
        <authorList>
            <person name="Stuckert A."/>
        </authorList>
    </citation>
    <scope>NUCLEOTIDE SEQUENCE</scope>
</reference>
<gene>
    <name evidence="2" type="ORF">SPARVUS_LOCUS16427866</name>
</gene>
<evidence type="ECO:0000313" key="3">
    <source>
        <dbReference type="Proteomes" id="UP001162483"/>
    </source>
</evidence>
<sequence>MCGRDDMPSLSSSHTPGIINSPASSPVIGRRKCSSGESYRWPISGEEVELGEEELRGSTKIKEDRVRELSERVKRRTAVEVCWL</sequence>